<dbReference type="STRING" id="1210090.GCA_001613185_06453"/>
<evidence type="ECO:0000259" key="1">
    <source>
        <dbReference type="PROSITE" id="PS50943"/>
    </source>
</evidence>
<dbReference type="Pfam" id="PF01381">
    <property type="entry name" value="HTH_3"/>
    <property type="match status" value="1"/>
</dbReference>
<dbReference type="GO" id="GO:0003677">
    <property type="term" value="F:DNA binding"/>
    <property type="evidence" value="ECO:0007669"/>
    <property type="project" value="InterPro"/>
</dbReference>
<sequence>MNGTMRSPSELSRQKRFGRIIKDRRDELGLTQLQIGDLGGPSAPTIRKIEDGDAAISTHTLNKLDAPLRWLPGSAARTYAGGAPTAHESAAAPDESVVAGPTSIRFDIADLTGLLAATGRLSDAVEHGRTTEPAITEAVADLNRVVSRLSARYATVMLERNGGPGRQLHPLVEMAFAHLLETPADTDDPEELEERRYRRWLAGRPADLTAAAEARFRARWLAAGGTPTTNGKH</sequence>
<name>A0A366DQY6_9NOCA</name>
<comment type="caution">
    <text evidence="2">The sequence shown here is derived from an EMBL/GenBank/DDBJ whole genome shotgun (WGS) entry which is preliminary data.</text>
</comment>
<evidence type="ECO:0000313" key="3">
    <source>
        <dbReference type="Proteomes" id="UP000252586"/>
    </source>
</evidence>
<proteinExistence type="predicted"/>
<dbReference type="Proteomes" id="UP000252586">
    <property type="component" value="Unassembled WGS sequence"/>
</dbReference>
<dbReference type="SUPFAM" id="SSF47413">
    <property type="entry name" value="lambda repressor-like DNA-binding domains"/>
    <property type="match status" value="1"/>
</dbReference>
<dbReference type="AlphaFoldDB" id="A0A366DQY6"/>
<dbReference type="InterPro" id="IPR001387">
    <property type="entry name" value="Cro/C1-type_HTH"/>
</dbReference>
<gene>
    <name evidence="2" type="ORF">DFR74_103144</name>
</gene>
<dbReference type="CDD" id="cd00093">
    <property type="entry name" value="HTH_XRE"/>
    <property type="match status" value="1"/>
</dbReference>
<dbReference type="EMBL" id="QNRE01000003">
    <property type="protein sequence ID" value="RBO92501.1"/>
    <property type="molecule type" value="Genomic_DNA"/>
</dbReference>
<dbReference type="PROSITE" id="PS50943">
    <property type="entry name" value="HTH_CROC1"/>
    <property type="match status" value="1"/>
</dbReference>
<keyword evidence="3" id="KW-1185">Reference proteome</keyword>
<accession>A0A366DQY6</accession>
<protein>
    <recommendedName>
        <fullName evidence="1">HTH cro/C1-type domain-containing protein</fullName>
    </recommendedName>
</protein>
<dbReference type="InterPro" id="IPR010982">
    <property type="entry name" value="Lambda_DNA-bd_dom_sf"/>
</dbReference>
<organism evidence="2 3">
    <name type="scientific">Nocardia puris</name>
    <dbReference type="NCBI Taxonomy" id="208602"/>
    <lineage>
        <taxon>Bacteria</taxon>
        <taxon>Bacillati</taxon>
        <taxon>Actinomycetota</taxon>
        <taxon>Actinomycetes</taxon>
        <taxon>Mycobacteriales</taxon>
        <taxon>Nocardiaceae</taxon>
        <taxon>Nocardia</taxon>
    </lineage>
</organism>
<feature type="domain" description="HTH cro/C1-type" evidence="1">
    <location>
        <begin position="21"/>
        <end position="71"/>
    </location>
</feature>
<evidence type="ECO:0000313" key="2">
    <source>
        <dbReference type="EMBL" id="RBO92501.1"/>
    </source>
</evidence>
<dbReference type="Gene3D" id="1.10.260.40">
    <property type="entry name" value="lambda repressor-like DNA-binding domains"/>
    <property type="match status" value="1"/>
</dbReference>
<reference evidence="2 3" key="1">
    <citation type="submission" date="2018-06" db="EMBL/GenBank/DDBJ databases">
        <title>Genomic Encyclopedia of Type Strains, Phase IV (KMG-IV): sequencing the most valuable type-strain genomes for metagenomic binning, comparative biology and taxonomic classification.</title>
        <authorList>
            <person name="Goeker M."/>
        </authorList>
    </citation>
    <scope>NUCLEOTIDE SEQUENCE [LARGE SCALE GENOMIC DNA]</scope>
    <source>
        <strain evidence="2 3">DSM 44599</strain>
    </source>
</reference>